<dbReference type="InterPro" id="IPR005180">
    <property type="entry name" value="DUF302"/>
</dbReference>
<feature type="domain" description="DUF302" evidence="1">
    <location>
        <begin position="81"/>
        <end position="141"/>
    </location>
</feature>
<protein>
    <recommendedName>
        <fullName evidence="1">DUF302 domain-containing protein</fullName>
    </recommendedName>
</protein>
<proteinExistence type="predicted"/>
<dbReference type="AlphaFoldDB" id="A0A8J2Z0T7"/>
<dbReference type="Gene3D" id="3.30.310.70">
    <property type="entry name" value="TT1751-like domain"/>
    <property type="match status" value="1"/>
</dbReference>
<dbReference type="InterPro" id="IPR035923">
    <property type="entry name" value="TT1751-like_sf"/>
</dbReference>
<accession>A0A8J2Z0T7</accession>
<name>A0A8J2Z0T7_9PROT</name>
<dbReference type="SUPFAM" id="SSF103247">
    <property type="entry name" value="TT1751-like"/>
    <property type="match status" value="1"/>
</dbReference>
<evidence type="ECO:0000259" key="1">
    <source>
        <dbReference type="Pfam" id="PF03625"/>
    </source>
</evidence>
<dbReference type="CDD" id="cd14797">
    <property type="entry name" value="DUF302"/>
    <property type="match status" value="1"/>
</dbReference>
<evidence type="ECO:0000313" key="2">
    <source>
        <dbReference type="EMBL" id="GGF45355.1"/>
    </source>
</evidence>
<reference evidence="2" key="2">
    <citation type="submission" date="2020-09" db="EMBL/GenBank/DDBJ databases">
        <authorList>
            <person name="Sun Q."/>
            <person name="Zhou Y."/>
        </authorList>
    </citation>
    <scope>NUCLEOTIDE SEQUENCE</scope>
    <source>
        <strain evidence="2">CGMCC 1.15725</strain>
    </source>
</reference>
<comment type="caution">
    <text evidence="2">The sequence shown here is derived from an EMBL/GenBank/DDBJ whole genome shotgun (WGS) entry which is preliminary data.</text>
</comment>
<sequence length="179" mass="19803">MAGEAQLMPARELQQERIMRVFRLGVPVLFGLLAFAARSASAQSAPSNGLVTLQSHHTVLETIDRFEAAVRGRGWTIFTVIDHAAAAKAVGLTLRPRSVIVFGQPERGTDAMRSNPTLAIDLPMKALIWQDDEDKVWLTYNSADYIVTDIYPRHGLSIPPAARDGMNQVFREFARQATD</sequence>
<dbReference type="Proteomes" id="UP000646365">
    <property type="component" value="Unassembled WGS sequence"/>
</dbReference>
<dbReference type="Pfam" id="PF03625">
    <property type="entry name" value="DUF302"/>
    <property type="match status" value="1"/>
</dbReference>
<keyword evidence="3" id="KW-1185">Reference proteome</keyword>
<gene>
    <name evidence="2" type="ORF">GCM10011611_59750</name>
</gene>
<organism evidence="2 3">
    <name type="scientific">Aliidongia dinghuensis</name>
    <dbReference type="NCBI Taxonomy" id="1867774"/>
    <lineage>
        <taxon>Bacteria</taxon>
        <taxon>Pseudomonadati</taxon>
        <taxon>Pseudomonadota</taxon>
        <taxon>Alphaproteobacteria</taxon>
        <taxon>Rhodospirillales</taxon>
        <taxon>Dongiaceae</taxon>
        <taxon>Aliidongia</taxon>
    </lineage>
</organism>
<dbReference type="PANTHER" id="PTHR38342:SF2">
    <property type="entry name" value="INNER MEMBRANE OR EXPORTED"/>
    <property type="match status" value="1"/>
</dbReference>
<evidence type="ECO:0000313" key="3">
    <source>
        <dbReference type="Proteomes" id="UP000646365"/>
    </source>
</evidence>
<reference evidence="2" key="1">
    <citation type="journal article" date="2014" name="Int. J. Syst. Evol. Microbiol.">
        <title>Complete genome sequence of Corynebacterium casei LMG S-19264T (=DSM 44701T), isolated from a smear-ripened cheese.</title>
        <authorList>
            <consortium name="US DOE Joint Genome Institute (JGI-PGF)"/>
            <person name="Walter F."/>
            <person name="Albersmeier A."/>
            <person name="Kalinowski J."/>
            <person name="Ruckert C."/>
        </authorList>
    </citation>
    <scope>NUCLEOTIDE SEQUENCE</scope>
    <source>
        <strain evidence="2">CGMCC 1.15725</strain>
    </source>
</reference>
<dbReference type="PANTHER" id="PTHR38342">
    <property type="entry name" value="SLR5037 PROTEIN"/>
    <property type="match status" value="1"/>
</dbReference>
<dbReference type="EMBL" id="BMJQ01000022">
    <property type="protein sequence ID" value="GGF45355.1"/>
    <property type="molecule type" value="Genomic_DNA"/>
</dbReference>